<gene>
    <name evidence="5" type="ORF">SAMN06295905_0161</name>
</gene>
<dbReference type="PANTHER" id="PTHR10357">
    <property type="entry name" value="ALPHA-AMYLASE FAMILY MEMBER"/>
    <property type="match status" value="1"/>
</dbReference>
<dbReference type="SUPFAM" id="SSF51445">
    <property type="entry name" value="(Trans)glycosidases"/>
    <property type="match status" value="1"/>
</dbReference>
<dbReference type="AlphaFoldDB" id="A0A1Y6E8M8"/>
<dbReference type="CDD" id="cd11330">
    <property type="entry name" value="AmyAc_OligoGlu"/>
    <property type="match status" value="1"/>
</dbReference>
<feature type="domain" description="Glycosyl hydrolase family 13 catalytic" evidence="4">
    <location>
        <begin position="12"/>
        <end position="399"/>
    </location>
</feature>
<dbReference type="OrthoDB" id="9805159at2"/>
<dbReference type="InterPro" id="IPR013780">
    <property type="entry name" value="Glyco_hydro_b"/>
</dbReference>
<dbReference type="InterPro" id="IPR006047">
    <property type="entry name" value="GH13_cat_dom"/>
</dbReference>
<dbReference type="FunFam" id="3.90.400.10:FF:000002">
    <property type="entry name" value="Sucrose isomerase"/>
    <property type="match status" value="1"/>
</dbReference>
<evidence type="ECO:0000256" key="2">
    <source>
        <dbReference type="ARBA" id="ARBA00022801"/>
    </source>
</evidence>
<dbReference type="Pfam" id="PF00128">
    <property type="entry name" value="Alpha-amylase"/>
    <property type="match status" value="1"/>
</dbReference>
<dbReference type="GO" id="GO:0004556">
    <property type="term" value="F:alpha-amylase activity"/>
    <property type="evidence" value="ECO:0007669"/>
    <property type="project" value="TreeGrafter"/>
</dbReference>
<dbReference type="GO" id="GO:0009313">
    <property type="term" value="P:oligosaccharide catabolic process"/>
    <property type="evidence" value="ECO:0007669"/>
    <property type="project" value="TreeGrafter"/>
</dbReference>
<dbReference type="InterPro" id="IPR017853">
    <property type="entry name" value="GH"/>
</dbReference>
<dbReference type="Gene3D" id="3.20.20.80">
    <property type="entry name" value="Glycosidases"/>
    <property type="match status" value="1"/>
</dbReference>
<dbReference type="RefSeq" id="WP_086468659.1">
    <property type="nucleotide sequence ID" value="NZ_FXWK01000001.1"/>
</dbReference>
<keyword evidence="3" id="KW-0326">Glycosidase</keyword>
<dbReference type="Gene3D" id="3.90.400.10">
    <property type="entry name" value="Oligo-1,6-glucosidase, Domain 2"/>
    <property type="match status" value="1"/>
</dbReference>
<evidence type="ECO:0000256" key="1">
    <source>
        <dbReference type="ARBA" id="ARBA00008061"/>
    </source>
</evidence>
<evidence type="ECO:0000259" key="4">
    <source>
        <dbReference type="SMART" id="SM00642"/>
    </source>
</evidence>
<dbReference type="EMBL" id="FXWK01000001">
    <property type="protein sequence ID" value="SMQ58974.1"/>
    <property type="molecule type" value="Genomic_DNA"/>
</dbReference>
<proteinExistence type="inferred from homology"/>
<accession>A0A1Y6E8M8</accession>
<dbReference type="SMART" id="SM00642">
    <property type="entry name" value="Aamy"/>
    <property type="match status" value="1"/>
</dbReference>
<dbReference type="SUPFAM" id="SSF51011">
    <property type="entry name" value="Glycosyl hydrolase domain"/>
    <property type="match status" value="1"/>
</dbReference>
<keyword evidence="6" id="KW-1185">Reference proteome</keyword>
<dbReference type="Proteomes" id="UP000194474">
    <property type="component" value="Unassembled WGS sequence"/>
</dbReference>
<keyword evidence="2" id="KW-0378">Hydrolase</keyword>
<evidence type="ECO:0000256" key="3">
    <source>
        <dbReference type="ARBA" id="ARBA00023295"/>
    </source>
</evidence>
<organism evidence="5 6">
    <name type="scientific">Devosia lucknowensis</name>
    <dbReference type="NCBI Taxonomy" id="1096929"/>
    <lineage>
        <taxon>Bacteria</taxon>
        <taxon>Pseudomonadati</taxon>
        <taxon>Pseudomonadota</taxon>
        <taxon>Alphaproteobacteria</taxon>
        <taxon>Hyphomicrobiales</taxon>
        <taxon>Devosiaceae</taxon>
        <taxon>Devosia</taxon>
    </lineage>
</organism>
<protein>
    <submittedName>
        <fullName evidence="5">Alpha-glucosidase</fullName>
    </submittedName>
</protein>
<dbReference type="PANTHER" id="PTHR10357:SF179">
    <property type="entry name" value="NEUTRAL AND BASIC AMINO ACID TRANSPORT PROTEIN RBAT"/>
    <property type="match status" value="1"/>
</dbReference>
<dbReference type="Gene3D" id="2.60.40.1180">
    <property type="entry name" value="Golgi alpha-mannosidase II"/>
    <property type="match status" value="1"/>
</dbReference>
<evidence type="ECO:0000313" key="6">
    <source>
        <dbReference type="Proteomes" id="UP000194474"/>
    </source>
</evidence>
<comment type="similarity">
    <text evidence="1">Belongs to the glycosyl hydrolase 13 family.</text>
</comment>
<reference evidence="6" key="1">
    <citation type="submission" date="2017-04" db="EMBL/GenBank/DDBJ databases">
        <authorList>
            <person name="Varghese N."/>
            <person name="Submissions S."/>
        </authorList>
    </citation>
    <scope>NUCLEOTIDE SEQUENCE [LARGE SCALE GENOMIC DNA]</scope>
</reference>
<sequence length="543" mass="60671">MTEWWRGGVIYQVYPRSFQDSNGDGIGDLAGIIDRLDHIASLGVDCIWLSPITQSPQADMGYDVSDYMQVDPLFGSLQDFDLLMEKAHALGLKVIMDQVVSHTSSQHPWFLESAFSRDNAKADWYVWADANPDGTPPNNWLSVFGGSAWEWHTARKQYYLHNFLTSQPDLNFHNPAVQDAVLDVMRFWLDRGLDGFRLDTVNYYFHDARLRANPPLAELNGKPATNPYDMQSHQFSKSQPENLDWLRKVRAMMDDYPGVTTVGEVGDDERGLELMKKYTSGSDLLHMCYSFDFLGPKFSAAHFRGKVEAFFSGGETGWPCWSFSNHDVIRHMTRWAPNSVSPADLSRQAIALMLTLKGSAGLYQGEELGLPEADILYEELTDPRGIRFWPEDKGRDGCRTPMPWQQSLPHAGFTHGTPWLPIKHSATALSVDVQEANPASTLHYYRQILAWRKTHPALKTGDIAFFDCDEPVLAYSRTAGNKDLICVFNLSAEPLTVTLSGVELALEPVSNNAELDGASLKLGPNGFAILPAPAGEGRVVYSA</sequence>
<dbReference type="InterPro" id="IPR045857">
    <property type="entry name" value="O16G_dom_2"/>
</dbReference>
<name>A0A1Y6E8M8_9HYPH</name>
<evidence type="ECO:0000313" key="5">
    <source>
        <dbReference type="EMBL" id="SMQ58974.1"/>
    </source>
</evidence>